<sequence>MKLSSIVTRIYISFFILIAIMMASSWYAIQSTSKMTDRIESITHESTPLMMHTSALTIAFLDINRSLTRYLAAMYIDELEPLATDIKTKNAYYHTEEQWISQHLEFNTSTQETLSIIKSGSAEVLKQIANVTDLYEQFLDLKDQDDFQQSKFQPIVNQLTSDLVSGLSNASNSNERAAIQGLLSQLSVLSVDANKAFSMQDIVELNASKRNFSSRQERFQQAVDVLRTASPALSRSTEQATKLFSTHLFSKSGAMSLHIKAYDLFDQLSTQRAHLTTLIDTHLTAIQQLSDYADSSTKTVETEAITSAHHVVSVLIGVLISSILIALVIAIRLATSVRRPSKQVQNALEHLAQKDLSAKVECQSRNEFGSIANKVNLVLEHLSDVIFQLRSSADQLNQASIENQQTSDQLTEDITRQTMQTTQVATAMKQIECAVKEIAQSANDTLSTVTEAVDLSSQGQSAINANANLLGTLSSRLSESTATIEELEQEVASIETILEVISGISEQTNLLALNAAIEAARAGEQGRGFSVVADEVRVLAAKTTNSTFEIKQKIEQLQTSTEFAVSQINLCAHDMNQCITQAGSVEQNLKGIHLLLNDIENRSTNIASATTEHQSVASEVTSSVNDIFKLSESSADKFKSLTQHGLSLEQMAEKQLTLTANFKLPLDKRLVPLPELK</sequence>
<dbReference type="Pfam" id="PF00672">
    <property type="entry name" value="HAMP"/>
    <property type="match status" value="1"/>
</dbReference>
<feature type="domain" description="HAMP" evidence="8">
    <location>
        <begin position="335"/>
        <end position="387"/>
    </location>
</feature>
<dbReference type="CDD" id="cd06225">
    <property type="entry name" value="HAMP"/>
    <property type="match status" value="1"/>
</dbReference>
<accession>A0AAU8BF12</accession>
<dbReference type="SMART" id="SM00283">
    <property type="entry name" value="MA"/>
    <property type="match status" value="1"/>
</dbReference>
<dbReference type="PROSITE" id="PS50111">
    <property type="entry name" value="CHEMOTAXIS_TRANSDUC_2"/>
    <property type="match status" value="1"/>
</dbReference>
<feature type="domain" description="Methyl-accepting transducer" evidence="7">
    <location>
        <begin position="392"/>
        <end position="628"/>
    </location>
</feature>
<dbReference type="EMBL" id="CP115920">
    <property type="protein sequence ID" value="XCD14930.1"/>
    <property type="molecule type" value="Genomic_DNA"/>
</dbReference>
<evidence type="ECO:0000256" key="1">
    <source>
        <dbReference type="ARBA" id="ARBA00004370"/>
    </source>
</evidence>
<dbReference type="PANTHER" id="PTHR32089:SF70">
    <property type="entry name" value="ENERGY TAXIS MODULATING METHYL ACCEPTING SENSORY TRANSDUCER"/>
    <property type="match status" value="1"/>
</dbReference>
<keyword evidence="6" id="KW-0472">Membrane</keyword>
<feature type="transmembrane region" description="Helical" evidence="6">
    <location>
        <begin position="12"/>
        <end position="29"/>
    </location>
</feature>
<comment type="similarity">
    <text evidence="3">Belongs to the methyl-accepting chemotaxis (MCP) protein family.</text>
</comment>
<dbReference type="AlphaFoldDB" id="A0AAU8BF12"/>
<proteinExistence type="inferred from homology"/>
<comment type="subcellular location">
    <subcellularLocation>
        <location evidence="1">Membrane</location>
    </subcellularLocation>
</comment>
<dbReference type="GO" id="GO:0007165">
    <property type="term" value="P:signal transduction"/>
    <property type="evidence" value="ECO:0007669"/>
    <property type="project" value="UniProtKB-KW"/>
</dbReference>
<keyword evidence="2 4" id="KW-0807">Transducer</keyword>
<keyword evidence="6" id="KW-0812">Transmembrane</keyword>
<dbReference type="RefSeq" id="WP_353496397.1">
    <property type="nucleotide sequence ID" value="NZ_CP115920.1"/>
</dbReference>
<feature type="coiled-coil region" evidence="5">
    <location>
        <begin position="470"/>
        <end position="497"/>
    </location>
</feature>
<evidence type="ECO:0000256" key="4">
    <source>
        <dbReference type="PROSITE-ProRule" id="PRU00284"/>
    </source>
</evidence>
<dbReference type="InterPro" id="IPR003660">
    <property type="entry name" value="HAMP_dom"/>
</dbReference>
<evidence type="ECO:0000256" key="5">
    <source>
        <dbReference type="SAM" id="Coils"/>
    </source>
</evidence>
<protein>
    <submittedName>
        <fullName evidence="9">Methyl-accepting chemotaxis protein</fullName>
    </submittedName>
</protein>
<evidence type="ECO:0000313" key="9">
    <source>
        <dbReference type="EMBL" id="XCD14930.1"/>
    </source>
</evidence>
<dbReference type="GO" id="GO:0016020">
    <property type="term" value="C:membrane"/>
    <property type="evidence" value="ECO:0007669"/>
    <property type="project" value="UniProtKB-SubCell"/>
</dbReference>
<organism evidence="9">
    <name type="scientific">Vibrio chaetopteri</name>
    <dbReference type="NCBI Taxonomy" id="3016528"/>
    <lineage>
        <taxon>Bacteria</taxon>
        <taxon>Pseudomonadati</taxon>
        <taxon>Pseudomonadota</taxon>
        <taxon>Gammaproteobacteria</taxon>
        <taxon>Vibrionales</taxon>
        <taxon>Vibrionaceae</taxon>
        <taxon>Vibrio</taxon>
    </lineage>
</organism>
<evidence type="ECO:0000259" key="8">
    <source>
        <dbReference type="PROSITE" id="PS50885"/>
    </source>
</evidence>
<dbReference type="KEGG" id="vck:PG915_09985"/>
<dbReference type="Pfam" id="PF00015">
    <property type="entry name" value="MCPsignal"/>
    <property type="match status" value="1"/>
</dbReference>
<evidence type="ECO:0000256" key="2">
    <source>
        <dbReference type="ARBA" id="ARBA00023224"/>
    </source>
</evidence>
<evidence type="ECO:0000259" key="7">
    <source>
        <dbReference type="PROSITE" id="PS50111"/>
    </source>
</evidence>
<evidence type="ECO:0000256" key="6">
    <source>
        <dbReference type="SAM" id="Phobius"/>
    </source>
</evidence>
<evidence type="ECO:0000256" key="3">
    <source>
        <dbReference type="ARBA" id="ARBA00029447"/>
    </source>
</evidence>
<feature type="transmembrane region" description="Helical" evidence="6">
    <location>
        <begin position="311"/>
        <end position="334"/>
    </location>
</feature>
<dbReference type="Gene3D" id="1.10.287.950">
    <property type="entry name" value="Methyl-accepting chemotaxis protein"/>
    <property type="match status" value="1"/>
</dbReference>
<dbReference type="PROSITE" id="PS50885">
    <property type="entry name" value="HAMP"/>
    <property type="match status" value="1"/>
</dbReference>
<keyword evidence="5" id="KW-0175">Coiled coil</keyword>
<reference evidence="9" key="1">
    <citation type="submission" date="2023-01" db="EMBL/GenBank/DDBJ databases">
        <title>Vibrio sp. CB1-14 genome sequencing.</title>
        <authorList>
            <person name="Otstavnykh N."/>
            <person name="Isaeva M."/>
            <person name="Meleshko D."/>
        </authorList>
    </citation>
    <scope>NUCLEOTIDE SEQUENCE</scope>
    <source>
        <strain evidence="9">CB1-14</strain>
    </source>
</reference>
<dbReference type="FunFam" id="1.10.287.950:FF:000001">
    <property type="entry name" value="Methyl-accepting chemotaxis sensory transducer"/>
    <property type="match status" value="1"/>
</dbReference>
<dbReference type="SUPFAM" id="SSF58104">
    <property type="entry name" value="Methyl-accepting chemotaxis protein (MCP) signaling domain"/>
    <property type="match status" value="1"/>
</dbReference>
<keyword evidence="6" id="KW-1133">Transmembrane helix</keyword>
<dbReference type="GO" id="GO:0006935">
    <property type="term" value="P:chemotaxis"/>
    <property type="evidence" value="ECO:0007669"/>
    <property type="project" value="UniProtKB-ARBA"/>
</dbReference>
<dbReference type="InterPro" id="IPR004089">
    <property type="entry name" value="MCPsignal_dom"/>
</dbReference>
<dbReference type="PANTHER" id="PTHR32089">
    <property type="entry name" value="METHYL-ACCEPTING CHEMOTAXIS PROTEIN MCPB"/>
    <property type="match status" value="1"/>
</dbReference>
<name>A0AAU8BF12_9VIBR</name>
<gene>
    <name evidence="9" type="ORF">PG915_09985</name>
</gene>